<dbReference type="InterPro" id="IPR023397">
    <property type="entry name" value="SAM-dep_MeTrfase_MraW_recog"/>
</dbReference>
<evidence type="ECO:0000256" key="4">
    <source>
        <dbReference type="ARBA" id="ARBA00022679"/>
    </source>
</evidence>
<evidence type="ECO:0000256" key="5">
    <source>
        <dbReference type="ARBA" id="ARBA00022691"/>
    </source>
</evidence>
<comment type="caution">
    <text evidence="7">The sequence shown here is derived from an EMBL/GenBank/DDBJ whole genome shotgun (WGS) entry which is preliminary data.</text>
</comment>
<keyword evidence="3 6" id="KW-0489">Methyltransferase</keyword>
<dbReference type="GO" id="GO:0005737">
    <property type="term" value="C:cytoplasm"/>
    <property type="evidence" value="ECO:0007669"/>
    <property type="project" value="UniProtKB-SubCell"/>
</dbReference>
<keyword evidence="4 6" id="KW-0808">Transferase</keyword>
<organism evidence="7 8">
    <name type="scientific">Lyticum sinuosum</name>
    <dbReference type="NCBI Taxonomy" id="1332059"/>
    <lineage>
        <taxon>Bacteria</taxon>
        <taxon>Pseudomonadati</taxon>
        <taxon>Pseudomonadota</taxon>
        <taxon>Alphaproteobacteria</taxon>
        <taxon>Rickettsiales</taxon>
        <taxon>Lyticum</taxon>
    </lineage>
</organism>
<sequence>MNIQSNLHKPVLLNEVISALSICDNGIYIDCTFGAGGHSKAILNHNSSVCLYAFDRDESVCDIASSFDSIYKGRYKFYNNKFSDIYNVLRDEGVNSVDGVLFDIGFSSMQIDNPERGFSFMKDGPLLMTMGKNDITAYDVVNYWSKNSLKEIFVLYGDESPRNAEKIAEMIINERKKKKISTTFHLSEIISTALNFKKNKKIHKATLSFQAIRTVVNNELYELEHGITSAMQLLRIGAPLIIISFQGIEDIIIKKKFRELKKNEECYFENKGKPIFPSEDEIFLNPRARSAKLRCIYKK</sequence>
<dbReference type="InterPro" id="IPR029063">
    <property type="entry name" value="SAM-dependent_MTases_sf"/>
</dbReference>
<evidence type="ECO:0000256" key="6">
    <source>
        <dbReference type="HAMAP-Rule" id="MF_01007"/>
    </source>
</evidence>
<comment type="function">
    <text evidence="6">Specifically methylates the N4 position of cytidine in position 1402 (C1402) of 16S rRNA.</text>
</comment>
<feature type="binding site" evidence="6">
    <location>
        <position position="103"/>
    </location>
    <ligand>
        <name>S-adenosyl-L-methionine</name>
        <dbReference type="ChEBI" id="CHEBI:59789"/>
    </ligand>
</feature>
<proteinExistence type="inferred from homology"/>
<evidence type="ECO:0000256" key="1">
    <source>
        <dbReference type="ARBA" id="ARBA00010396"/>
    </source>
</evidence>
<accession>A0AAE5AHS1</accession>
<gene>
    <name evidence="6" type="primary">rsmH</name>
    <name evidence="7" type="ORF">Lyticum_00235</name>
</gene>
<dbReference type="GO" id="GO:0070475">
    <property type="term" value="P:rRNA base methylation"/>
    <property type="evidence" value="ECO:0007669"/>
    <property type="project" value="UniProtKB-UniRule"/>
</dbReference>
<reference evidence="7" key="1">
    <citation type="submission" date="2023-02" db="EMBL/GenBank/DDBJ databases">
        <title>Host association and intracellularity evolved multiple times independently in the Rickettsiales.</title>
        <authorList>
            <person name="Castelli M."/>
            <person name="Nardi T."/>
            <person name="Gammuto L."/>
            <person name="Bellinzona G."/>
            <person name="Sabaneyeva E."/>
            <person name="Potekhin A."/>
            <person name="Serra V."/>
            <person name="Petroni G."/>
            <person name="Sassera D."/>
        </authorList>
    </citation>
    <scope>NUCLEOTIDE SEQUENCE</scope>
    <source>
        <strain evidence="7">USBL-36I1</strain>
    </source>
</reference>
<dbReference type="PIRSF" id="PIRSF004486">
    <property type="entry name" value="MraW"/>
    <property type="match status" value="1"/>
</dbReference>
<feature type="binding site" evidence="6">
    <location>
        <position position="82"/>
    </location>
    <ligand>
        <name>S-adenosyl-L-methionine</name>
        <dbReference type="ChEBI" id="CHEBI:59789"/>
    </ligand>
</feature>
<keyword evidence="6" id="KW-0963">Cytoplasm</keyword>
<evidence type="ECO:0000313" key="8">
    <source>
        <dbReference type="Proteomes" id="UP001289135"/>
    </source>
</evidence>
<dbReference type="GO" id="GO:0071424">
    <property type="term" value="F:rRNA (cytosine-N4-)-methyltransferase activity"/>
    <property type="evidence" value="ECO:0007669"/>
    <property type="project" value="UniProtKB-UniRule"/>
</dbReference>
<dbReference type="InterPro" id="IPR002903">
    <property type="entry name" value="RsmH"/>
</dbReference>
<evidence type="ECO:0000256" key="2">
    <source>
        <dbReference type="ARBA" id="ARBA00022552"/>
    </source>
</evidence>
<dbReference type="AlphaFoldDB" id="A0AAE5AHS1"/>
<dbReference type="EC" id="2.1.1.199" evidence="6"/>
<dbReference type="HAMAP" id="MF_01007">
    <property type="entry name" value="16SrRNA_methyltr_H"/>
    <property type="match status" value="1"/>
</dbReference>
<dbReference type="Proteomes" id="UP001289135">
    <property type="component" value="Unassembled WGS sequence"/>
</dbReference>
<dbReference type="Gene3D" id="1.10.150.170">
    <property type="entry name" value="Putative methyltransferase TM0872, insert domain"/>
    <property type="match status" value="1"/>
</dbReference>
<comment type="catalytic activity">
    <reaction evidence="6">
        <text>cytidine(1402) in 16S rRNA + S-adenosyl-L-methionine = N(4)-methylcytidine(1402) in 16S rRNA + S-adenosyl-L-homocysteine + H(+)</text>
        <dbReference type="Rhea" id="RHEA:42928"/>
        <dbReference type="Rhea" id="RHEA-COMP:10286"/>
        <dbReference type="Rhea" id="RHEA-COMP:10287"/>
        <dbReference type="ChEBI" id="CHEBI:15378"/>
        <dbReference type="ChEBI" id="CHEBI:57856"/>
        <dbReference type="ChEBI" id="CHEBI:59789"/>
        <dbReference type="ChEBI" id="CHEBI:74506"/>
        <dbReference type="ChEBI" id="CHEBI:82748"/>
        <dbReference type="EC" id="2.1.1.199"/>
    </reaction>
</comment>
<evidence type="ECO:0000313" key="7">
    <source>
        <dbReference type="EMBL" id="MDZ5761074.1"/>
    </source>
</evidence>
<dbReference type="Pfam" id="PF01795">
    <property type="entry name" value="Methyltransf_5"/>
    <property type="match status" value="1"/>
</dbReference>
<keyword evidence="2 6" id="KW-0698">rRNA processing</keyword>
<dbReference type="PANTHER" id="PTHR11265">
    <property type="entry name" value="S-ADENOSYL-METHYLTRANSFERASE MRAW"/>
    <property type="match status" value="1"/>
</dbReference>
<comment type="subcellular location">
    <subcellularLocation>
        <location evidence="6">Cytoplasm</location>
    </subcellularLocation>
</comment>
<evidence type="ECO:0000256" key="3">
    <source>
        <dbReference type="ARBA" id="ARBA00022603"/>
    </source>
</evidence>
<feature type="binding site" evidence="6">
    <location>
        <begin position="36"/>
        <end position="38"/>
    </location>
    <ligand>
        <name>S-adenosyl-L-methionine</name>
        <dbReference type="ChEBI" id="CHEBI:59789"/>
    </ligand>
</feature>
<dbReference type="RefSeq" id="WP_322498504.1">
    <property type="nucleotide sequence ID" value="NZ_JARGYU010000001.1"/>
</dbReference>
<protein>
    <recommendedName>
        <fullName evidence="6">Ribosomal RNA small subunit methyltransferase H</fullName>
        <ecNumber evidence="6">2.1.1.199</ecNumber>
    </recommendedName>
    <alternativeName>
        <fullName evidence="6">16S rRNA m(4)C1402 methyltransferase</fullName>
    </alternativeName>
    <alternativeName>
        <fullName evidence="6">rRNA (cytosine-N(4)-)-methyltransferase RsmH</fullName>
    </alternativeName>
</protein>
<feature type="binding site" evidence="6">
    <location>
        <position position="110"/>
    </location>
    <ligand>
        <name>S-adenosyl-L-methionine</name>
        <dbReference type="ChEBI" id="CHEBI:59789"/>
    </ligand>
</feature>
<dbReference type="SUPFAM" id="SSF53335">
    <property type="entry name" value="S-adenosyl-L-methionine-dependent methyltransferases"/>
    <property type="match status" value="1"/>
</dbReference>
<comment type="similarity">
    <text evidence="1 6">Belongs to the methyltransferase superfamily. RsmH family.</text>
</comment>
<dbReference type="Gene3D" id="3.40.50.150">
    <property type="entry name" value="Vaccinia Virus protein VP39"/>
    <property type="match status" value="1"/>
</dbReference>
<name>A0AAE5AHS1_9RICK</name>
<feature type="binding site" evidence="6">
    <location>
        <position position="55"/>
    </location>
    <ligand>
        <name>S-adenosyl-L-methionine</name>
        <dbReference type="ChEBI" id="CHEBI:59789"/>
    </ligand>
</feature>
<dbReference type="EMBL" id="JARGYU010000001">
    <property type="protein sequence ID" value="MDZ5761074.1"/>
    <property type="molecule type" value="Genomic_DNA"/>
</dbReference>
<dbReference type="PANTHER" id="PTHR11265:SF0">
    <property type="entry name" value="12S RRNA N4-METHYLCYTIDINE METHYLTRANSFERASE"/>
    <property type="match status" value="1"/>
</dbReference>
<dbReference type="SUPFAM" id="SSF81799">
    <property type="entry name" value="Putative methyltransferase TM0872, insert domain"/>
    <property type="match status" value="1"/>
</dbReference>
<dbReference type="NCBIfam" id="TIGR00006">
    <property type="entry name" value="16S rRNA (cytosine(1402)-N(4))-methyltransferase RsmH"/>
    <property type="match status" value="1"/>
</dbReference>
<keyword evidence="8" id="KW-1185">Reference proteome</keyword>
<keyword evidence="5 6" id="KW-0949">S-adenosyl-L-methionine</keyword>